<proteinExistence type="predicted"/>
<feature type="region of interest" description="Disordered" evidence="1">
    <location>
        <begin position="449"/>
        <end position="504"/>
    </location>
</feature>
<reference evidence="2 3" key="1">
    <citation type="journal article" date="2023" name="Commun. Biol.">
        <title>Genome analysis of Parmales, the sister group of diatoms, reveals the evolutionary specialization of diatoms from phago-mixotrophs to photoautotrophs.</title>
        <authorList>
            <person name="Ban H."/>
            <person name="Sato S."/>
            <person name="Yoshikawa S."/>
            <person name="Yamada K."/>
            <person name="Nakamura Y."/>
            <person name="Ichinomiya M."/>
            <person name="Sato N."/>
            <person name="Blanc-Mathieu R."/>
            <person name="Endo H."/>
            <person name="Kuwata A."/>
            <person name="Ogata H."/>
        </authorList>
    </citation>
    <scope>NUCLEOTIDE SEQUENCE [LARGE SCALE GENOMIC DNA]</scope>
</reference>
<feature type="compositionally biased region" description="Basic and acidic residues" evidence="1">
    <location>
        <begin position="449"/>
        <end position="471"/>
    </location>
</feature>
<sequence length="840" mass="88074">MEPSPPSPPPPAPAPLSLLLQQHVLSRVPVICPEHSLLLSSSGPSGGPTLYAVPPCAQKAPSPSAQLPCLPGNYRLRDPLDLAVARHYQLGLQASGPELQGSRLPTKAQHNPTKAQHNPTRTDSDPNLPTPAPPTPTPSSSYDPSYDPSTGHTGVGSLVPSVSLSTPRYKAAIADISSKRSSLIGPFAEQASRAAPPPPGEPGLAFDIPFLERQPPTHPSATDQPLAPDLVSSMPPTESAVKQVTLPFATLSPAFDQPLNLSRLPYVTGRSLKLKAPPYIPNLIDATAAREVLSVAALHTARTVLSLSSLHGEAYLSPPAGPRPPLFSNLPPLPPFTLARRLEKLSASYRAASLAAAPPAARKPRPAPSPAPPPPPPPAAPAGAGRLEEARLLSDPVLNKQLPLASPPLLQAVSAHVLSSLSSCISVLHAGELPGGELAGELADATRHAKDLREARAEAEGRRQGDKRELKNPFINPDVSDSAPVTPPPPVTPPSTPLPANWTSTTKPNLLSALSRDSNAAILHDGDFSSRHGRVTDLIESLVAPSSSLPPPSPTTPTPILLLTTNDALPAFASHLSLNELSHETLTAANARSLTGRLASTVPDVQVVLCAYDAAHRLHREKQFEDLFFSAVLFDEGLAFLGCAANDPAGSAGAVFTDLASIPARSRCIVAPSLSSHLRGFPTEPAFRFLYPEIAEILKADWERANLNASEAAMSEVRKLLAKSCASYAPESEGSYEEIVALMENAAAPTDFNTPPPSTCPPTLVQTNFLSSPNATDAMSWLTTSLSSTLSSLTTGPGKPSDAPRAYTSTRMIPAYARAADPGKPTCFAATTTSEFANAH</sequence>
<evidence type="ECO:0000256" key="1">
    <source>
        <dbReference type="SAM" id="MobiDB-lite"/>
    </source>
</evidence>
<dbReference type="Proteomes" id="UP001165060">
    <property type="component" value="Unassembled WGS sequence"/>
</dbReference>
<keyword evidence="3" id="KW-1185">Reference proteome</keyword>
<feature type="compositionally biased region" description="Polar residues" evidence="1">
    <location>
        <begin position="108"/>
        <end position="121"/>
    </location>
</feature>
<organism evidence="2 3">
    <name type="scientific">Tetraparma gracilis</name>
    <dbReference type="NCBI Taxonomy" id="2962635"/>
    <lineage>
        <taxon>Eukaryota</taxon>
        <taxon>Sar</taxon>
        <taxon>Stramenopiles</taxon>
        <taxon>Ochrophyta</taxon>
        <taxon>Bolidophyceae</taxon>
        <taxon>Parmales</taxon>
        <taxon>Triparmaceae</taxon>
        <taxon>Tetraparma</taxon>
    </lineage>
</organism>
<gene>
    <name evidence="2" type="ORF">TeGR_g4027</name>
</gene>
<feature type="region of interest" description="Disordered" evidence="1">
    <location>
        <begin position="94"/>
        <end position="161"/>
    </location>
</feature>
<name>A0ABQ6MLK9_9STRA</name>
<feature type="compositionally biased region" description="Pro residues" evidence="1">
    <location>
        <begin position="366"/>
        <end position="380"/>
    </location>
</feature>
<evidence type="ECO:0000313" key="3">
    <source>
        <dbReference type="Proteomes" id="UP001165060"/>
    </source>
</evidence>
<evidence type="ECO:0000313" key="2">
    <source>
        <dbReference type="EMBL" id="GMI28760.1"/>
    </source>
</evidence>
<comment type="caution">
    <text evidence="2">The sequence shown here is derived from an EMBL/GenBank/DDBJ whole genome shotgun (WGS) entry which is preliminary data.</text>
</comment>
<accession>A0ABQ6MLK9</accession>
<feature type="compositionally biased region" description="Pro residues" evidence="1">
    <location>
        <begin position="485"/>
        <end position="497"/>
    </location>
</feature>
<feature type="compositionally biased region" description="Low complexity" evidence="1">
    <location>
        <begin position="138"/>
        <end position="161"/>
    </location>
</feature>
<feature type="compositionally biased region" description="Pro residues" evidence="1">
    <location>
        <begin position="128"/>
        <end position="137"/>
    </location>
</feature>
<feature type="non-terminal residue" evidence="2">
    <location>
        <position position="840"/>
    </location>
</feature>
<feature type="region of interest" description="Disordered" evidence="1">
    <location>
        <begin position="190"/>
        <end position="224"/>
    </location>
</feature>
<dbReference type="EMBL" id="BRYB01000375">
    <property type="protein sequence ID" value="GMI28760.1"/>
    <property type="molecule type" value="Genomic_DNA"/>
</dbReference>
<protein>
    <submittedName>
        <fullName evidence="2">Uncharacterized protein</fullName>
    </submittedName>
</protein>
<feature type="region of interest" description="Disordered" evidence="1">
    <location>
        <begin position="356"/>
        <end position="384"/>
    </location>
</feature>